<dbReference type="EMBL" id="AWEZ01000069">
    <property type="protein sequence ID" value="ERL06209.1"/>
    <property type="molecule type" value="Genomic_DNA"/>
</dbReference>
<feature type="domain" description="DUF438" evidence="3">
    <location>
        <begin position="113"/>
        <end position="175"/>
    </location>
</feature>
<dbReference type="InterPro" id="IPR015077">
    <property type="entry name" value="DUF1858"/>
</dbReference>
<dbReference type="InterPro" id="IPR012312">
    <property type="entry name" value="Hemerythrin-like"/>
</dbReference>
<dbReference type="InterPro" id="IPR038062">
    <property type="entry name" value="ScdA-like_N_sf"/>
</dbReference>
<evidence type="ECO:0000259" key="3">
    <source>
        <dbReference type="Pfam" id="PF04282"/>
    </source>
</evidence>
<dbReference type="eggNOG" id="COG2461">
    <property type="taxonomic scope" value="Bacteria"/>
</dbReference>
<dbReference type="PATRIC" id="fig|1125712.3.peg.2370"/>
<dbReference type="Pfam" id="PF08984">
    <property type="entry name" value="DUF1858"/>
    <property type="match status" value="1"/>
</dbReference>
<accession>U2SZG9</accession>
<dbReference type="AlphaFoldDB" id="U2SZG9"/>
<keyword evidence="6" id="KW-1185">Reference proteome</keyword>
<proteinExistence type="predicted"/>
<dbReference type="Gene3D" id="1.10.3910.10">
    <property type="entry name" value="SP0561-like"/>
    <property type="match status" value="1"/>
</dbReference>
<sequence>MDESTVDLDRTVLENANACPRFVNVMVTLGFGEITNPAMMQTAGRVMTPRKGADVKGVDVADMVRAFREAGLTVVGAGEDAGGTPDREPTGASQRIAAKAPTSPQEARQAELAAMVRRLSDGEPLEEVRRDFVRDFSSVSAAEIAEAEQRLMRDGMPVREVQRLCDVHSALFHGMTAAEVEDEASCTVLTTHAEDGLPAGHPASVLRLENEGLTKELDALGSQVSEGADTSPVLAGLERIRSLKRHYGKKEQLLMPLLDSYGFDGPSNVMWGVDDEILRERSALAHELGSPGHETLSAADAMRVTALLTRIREMRYKEENILLPLALEHFSREDWYACYRDLAGFGWAFCDGAPTWLDAEVWMGLQPKPENPGLEVQDGRVRLPTGSVSVGELVAVLKLLPVDLTFIDADERTRFFSNEGHVFDRPLACIDREVWSCHPPLVKPMIEEMLASFRAHETDHVERWIPNPQNPVRVVYHAVYDEHDEYIGTLEVVQQFGEVLEGLAPIVRQG</sequence>
<evidence type="ECO:0000313" key="5">
    <source>
        <dbReference type="EMBL" id="ERL06209.1"/>
    </source>
</evidence>
<feature type="region of interest" description="Disordered" evidence="1">
    <location>
        <begin position="77"/>
        <end position="105"/>
    </location>
</feature>
<gene>
    <name evidence="5" type="ORF">HMPREF1316_0713</name>
</gene>
<dbReference type="PANTHER" id="PTHR39966:SF3">
    <property type="entry name" value="DUF438 DOMAIN-CONTAINING PROTEIN"/>
    <property type="match status" value="1"/>
</dbReference>
<evidence type="ECO:0000256" key="1">
    <source>
        <dbReference type="SAM" id="MobiDB-lite"/>
    </source>
</evidence>
<dbReference type="Pfam" id="PF13596">
    <property type="entry name" value="PAS_10"/>
    <property type="match status" value="1"/>
</dbReference>
<dbReference type="InterPro" id="IPR007380">
    <property type="entry name" value="DUF438"/>
</dbReference>
<dbReference type="Gene3D" id="1.20.120.520">
    <property type="entry name" value="nmb1532 protein domain like"/>
    <property type="match status" value="1"/>
</dbReference>
<dbReference type="Pfam" id="PF01814">
    <property type="entry name" value="Hemerythrin"/>
    <property type="match status" value="1"/>
</dbReference>
<dbReference type="Proteomes" id="UP000016638">
    <property type="component" value="Unassembled WGS sequence"/>
</dbReference>
<reference evidence="5 6" key="1">
    <citation type="submission" date="2013-08" db="EMBL/GenBank/DDBJ databases">
        <authorList>
            <person name="Durkin A.S."/>
            <person name="Haft D.R."/>
            <person name="McCorrison J."/>
            <person name="Torralba M."/>
            <person name="Gillis M."/>
            <person name="Haft D.H."/>
            <person name="Methe B."/>
            <person name="Sutton G."/>
            <person name="Nelson K.E."/>
        </authorList>
    </citation>
    <scope>NUCLEOTIDE SEQUENCE [LARGE SCALE GENOMIC DNA]</scope>
    <source>
        <strain evidence="5 6">F0195</strain>
    </source>
</reference>
<evidence type="ECO:0000259" key="4">
    <source>
        <dbReference type="Pfam" id="PF08984"/>
    </source>
</evidence>
<name>U2SZG9_9ACTN</name>
<dbReference type="Pfam" id="PF04282">
    <property type="entry name" value="DUF438"/>
    <property type="match status" value="1"/>
</dbReference>
<dbReference type="PANTHER" id="PTHR39966">
    <property type="entry name" value="BLL2471 PROTEIN-RELATED"/>
    <property type="match status" value="1"/>
</dbReference>
<organism evidence="5 6">
    <name type="scientific">Olsenella profusa F0195</name>
    <dbReference type="NCBI Taxonomy" id="1125712"/>
    <lineage>
        <taxon>Bacteria</taxon>
        <taxon>Bacillati</taxon>
        <taxon>Actinomycetota</taxon>
        <taxon>Coriobacteriia</taxon>
        <taxon>Coriobacteriales</taxon>
        <taxon>Atopobiaceae</taxon>
        <taxon>Olsenella</taxon>
    </lineage>
</organism>
<protein>
    <submittedName>
        <fullName evidence="5">PF04282 family protein</fullName>
    </submittedName>
</protein>
<feature type="domain" description="DUF1858" evidence="4">
    <location>
        <begin position="8"/>
        <end position="64"/>
    </location>
</feature>
<evidence type="ECO:0000313" key="6">
    <source>
        <dbReference type="Proteomes" id="UP000016638"/>
    </source>
</evidence>
<evidence type="ECO:0000259" key="2">
    <source>
        <dbReference type="Pfam" id="PF01814"/>
    </source>
</evidence>
<comment type="caution">
    <text evidence="5">The sequence shown here is derived from an EMBL/GenBank/DDBJ whole genome shotgun (WGS) entry which is preliminary data.</text>
</comment>
<dbReference type="STRING" id="1125712.HMPREF1316_0713"/>
<feature type="domain" description="Hemerythrin-like" evidence="2">
    <location>
        <begin position="202"/>
        <end position="326"/>
    </location>
</feature>
<dbReference type="RefSeq" id="WP_021727265.1">
    <property type="nucleotide sequence ID" value="NZ_AWEZ01000069.1"/>
</dbReference>
<dbReference type="GO" id="GO:0005886">
    <property type="term" value="C:plasma membrane"/>
    <property type="evidence" value="ECO:0007669"/>
    <property type="project" value="TreeGrafter"/>
</dbReference>
<dbReference type="SUPFAM" id="SSF140683">
    <property type="entry name" value="SP0561-like"/>
    <property type="match status" value="1"/>
</dbReference>